<keyword evidence="1" id="KW-0812">Transmembrane</keyword>
<dbReference type="AlphaFoldDB" id="A0A6N7XYW2"/>
<feature type="transmembrane region" description="Helical" evidence="1">
    <location>
        <begin position="12"/>
        <end position="32"/>
    </location>
</feature>
<keyword evidence="1" id="KW-0472">Membrane</keyword>
<evidence type="ECO:0000256" key="1">
    <source>
        <dbReference type="SAM" id="Phobius"/>
    </source>
</evidence>
<keyword evidence="1" id="KW-1133">Transmembrane helix</keyword>
<dbReference type="InterPro" id="IPR028994">
    <property type="entry name" value="Integrin_alpha_N"/>
</dbReference>
<name>A0A6N7XYW2_9FIRM</name>
<dbReference type="EMBL" id="VUNQ01000051">
    <property type="protein sequence ID" value="MSU03017.1"/>
    <property type="molecule type" value="Genomic_DNA"/>
</dbReference>
<sequence>MVKIKTNKPNYIIKTKYGVIVISFLIILTLFFPHDTVELLIKINEKVKDFAVGNINGDNKEYLVVLTGSRRRKFGEEVIIYSIEDRKEIYREDYSAYNPWKIVIGDIDGDGKEEISIGVYKTSPLHPVMAKRPFIYSFEGNKLEPKWRGSRLSKPFLDYVFFDIDEDGVDEIVAIEILADNRKVINTYKWKGFGFEVYLETEGYEDISDLITKDNQLFIKIKEQRKSHKALIKIVENRIKVERED</sequence>
<dbReference type="RefSeq" id="WP_154442401.1">
    <property type="nucleotide sequence ID" value="NZ_JAHLPJ010000001.1"/>
</dbReference>
<reference evidence="2 3" key="1">
    <citation type="submission" date="2019-09" db="EMBL/GenBank/DDBJ databases">
        <title>In-depth cultivation of the pig gut microbiome towards novel bacterial diversity and tailored functional studies.</title>
        <authorList>
            <person name="Wylensek D."/>
            <person name="Hitch T.C.A."/>
            <person name="Clavel T."/>
        </authorList>
    </citation>
    <scope>NUCLEOTIDE SEQUENCE [LARGE SCALE GENOMIC DNA]</scope>
    <source>
        <strain evidence="2 3">WCA3-693-APC-4?</strain>
    </source>
</reference>
<organism evidence="2 3">
    <name type="scientific">Tissierella pigra</name>
    <dbReference type="NCBI Taxonomy" id="2607614"/>
    <lineage>
        <taxon>Bacteria</taxon>
        <taxon>Bacillati</taxon>
        <taxon>Bacillota</taxon>
        <taxon>Tissierellia</taxon>
        <taxon>Tissierellales</taxon>
        <taxon>Tissierellaceae</taxon>
        <taxon>Tissierella</taxon>
    </lineage>
</organism>
<protein>
    <recommendedName>
        <fullName evidence="4">VCBS repeat-containing protein</fullName>
    </recommendedName>
</protein>
<dbReference type="Proteomes" id="UP000469523">
    <property type="component" value="Unassembled WGS sequence"/>
</dbReference>
<comment type="caution">
    <text evidence="2">The sequence shown here is derived from an EMBL/GenBank/DDBJ whole genome shotgun (WGS) entry which is preliminary data.</text>
</comment>
<keyword evidence="3" id="KW-1185">Reference proteome</keyword>
<dbReference type="SUPFAM" id="SSF69318">
    <property type="entry name" value="Integrin alpha N-terminal domain"/>
    <property type="match status" value="1"/>
</dbReference>
<evidence type="ECO:0000313" key="2">
    <source>
        <dbReference type="EMBL" id="MSU03017.1"/>
    </source>
</evidence>
<evidence type="ECO:0000313" key="3">
    <source>
        <dbReference type="Proteomes" id="UP000469523"/>
    </source>
</evidence>
<dbReference type="Gene3D" id="2.130.10.130">
    <property type="entry name" value="Integrin alpha, N-terminal"/>
    <property type="match status" value="1"/>
</dbReference>
<proteinExistence type="predicted"/>
<evidence type="ECO:0008006" key="4">
    <source>
        <dbReference type="Google" id="ProtNLM"/>
    </source>
</evidence>
<gene>
    <name evidence="2" type="ORF">FYJ83_16255</name>
</gene>
<accession>A0A6N7XYW2</accession>